<gene>
    <name evidence="2" type="ORF">HINF_LOCUS24368</name>
    <name evidence="1" type="ORF">HINF_LOCUS25602</name>
</gene>
<evidence type="ECO:0000313" key="1">
    <source>
        <dbReference type="EMBL" id="CAI9937957.1"/>
    </source>
</evidence>
<evidence type="ECO:0000313" key="2">
    <source>
        <dbReference type="EMBL" id="CAL6014648.1"/>
    </source>
</evidence>
<evidence type="ECO:0000313" key="3">
    <source>
        <dbReference type="Proteomes" id="UP001642409"/>
    </source>
</evidence>
<accession>A0AA86PGM7</accession>
<dbReference type="Proteomes" id="UP001642409">
    <property type="component" value="Unassembled WGS sequence"/>
</dbReference>
<sequence length="252" mass="29155">MDLINCTTVPELSVILYSSSDKYGLTTKLVYAIHGIPNQFDITHAGIIIHASANELVQMANSGLFPNLQQQHITYFKTQLIYQDNIIRPYILQSDMPIVFLRPLDTEIKIFEGPMWIRTPKINQISYQQFEWKDQIGKLYEKNWLNMIWSIYKIKYRNNQNFTFCSKLVALICVRSGLIKTDWTSISPERLSSTDDSNDVLICSHNKVKQLKVIQLSPDTPCNSLQCSTIQNINQSYSNEDHVVEIQDKMLK</sequence>
<proteinExistence type="predicted"/>
<dbReference type="EMBL" id="CAXDID020000071">
    <property type="protein sequence ID" value="CAL6014648.1"/>
    <property type="molecule type" value="Genomic_DNA"/>
</dbReference>
<name>A0AA86PGM7_9EUKA</name>
<protein>
    <submittedName>
        <fullName evidence="2">Hypothetical_protein</fullName>
    </submittedName>
</protein>
<organism evidence="1">
    <name type="scientific">Hexamita inflata</name>
    <dbReference type="NCBI Taxonomy" id="28002"/>
    <lineage>
        <taxon>Eukaryota</taxon>
        <taxon>Metamonada</taxon>
        <taxon>Diplomonadida</taxon>
        <taxon>Hexamitidae</taxon>
        <taxon>Hexamitinae</taxon>
        <taxon>Hexamita</taxon>
    </lineage>
</organism>
<keyword evidence="3" id="KW-1185">Reference proteome</keyword>
<dbReference type="EMBL" id="CATOUU010000653">
    <property type="protein sequence ID" value="CAI9937957.1"/>
    <property type="molecule type" value="Genomic_DNA"/>
</dbReference>
<reference evidence="2 3" key="2">
    <citation type="submission" date="2024-07" db="EMBL/GenBank/DDBJ databases">
        <authorList>
            <person name="Akdeniz Z."/>
        </authorList>
    </citation>
    <scope>NUCLEOTIDE SEQUENCE [LARGE SCALE GENOMIC DNA]</scope>
</reference>
<dbReference type="AlphaFoldDB" id="A0AA86PGM7"/>
<comment type="caution">
    <text evidence="1">The sequence shown here is derived from an EMBL/GenBank/DDBJ whole genome shotgun (WGS) entry which is preliminary data.</text>
</comment>
<reference evidence="1" key="1">
    <citation type="submission" date="2023-06" db="EMBL/GenBank/DDBJ databases">
        <authorList>
            <person name="Kurt Z."/>
        </authorList>
    </citation>
    <scope>NUCLEOTIDE SEQUENCE</scope>
</reference>
<dbReference type="Gene3D" id="3.90.1720.10">
    <property type="entry name" value="endopeptidase domain like (from Nostoc punctiforme)"/>
    <property type="match status" value="1"/>
</dbReference>